<feature type="compositionally biased region" description="Basic and acidic residues" evidence="1">
    <location>
        <begin position="390"/>
        <end position="400"/>
    </location>
</feature>
<evidence type="ECO:0000259" key="3">
    <source>
        <dbReference type="Pfam" id="PF21666"/>
    </source>
</evidence>
<dbReference type="AlphaFoldDB" id="Q2H5I5"/>
<reference evidence="5" key="1">
    <citation type="journal article" date="2015" name="Genome Announc.">
        <title>Draft genome sequence of the cellulolytic fungus Chaetomium globosum.</title>
        <authorList>
            <person name="Cuomo C.A."/>
            <person name="Untereiner W.A."/>
            <person name="Ma L.-J."/>
            <person name="Grabherr M."/>
            <person name="Birren B.W."/>
        </authorList>
    </citation>
    <scope>NUCLEOTIDE SEQUENCE [LARGE SCALE GENOMIC DNA]</scope>
    <source>
        <strain evidence="5">ATCC 6205 / CBS 148.51 / DSM 1962 / NBRC 6347 / NRRL 1970</strain>
    </source>
</reference>
<dbReference type="HOGENOM" id="CLU_012066_2_0_1"/>
<dbReference type="VEuPathDB" id="FungiDB:CHGG_06080"/>
<name>Q2H5I5_CHAGB</name>
<protein>
    <submittedName>
        <fullName evidence="4">Uncharacterized protein</fullName>
    </submittedName>
</protein>
<evidence type="ECO:0000313" key="5">
    <source>
        <dbReference type="Proteomes" id="UP000001056"/>
    </source>
</evidence>
<dbReference type="EMBL" id="CH408031">
    <property type="protein sequence ID" value="EAQ89461.1"/>
    <property type="molecule type" value="Genomic_DNA"/>
</dbReference>
<dbReference type="eggNOG" id="ENOG502QQIE">
    <property type="taxonomic scope" value="Eukaryota"/>
</dbReference>
<proteinExistence type="predicted"/>
<gene>
    <name evidence="4" type="ORF">CHGG_06080</name>
</gene>
<feature type="region of interest" description="Disordered" evidence="1">
    <location>
        <begin position="371"/>
        <end position="400"/>
    </location>
</feature>
<organism evidence="4 5">
    <name type="scientific">Chaetomium globosum (strain ATCC 6205 / CBS 148.51 / DSM 1962 / NBRC 6347 / NRRL 1970)</name>
    <name type="common">Soil fungus</name>
    <dbReference type="NCBI Taxonomy" id="306901"/>
    <lineage>
        <taxon>Eukaryota</taxon>
        <taxon>Fungi</taxon>
        <taxon>Dikarya</taxon>
        <taxon>Ascomycota</taxon>
        <taxon>Pezizomycotina</taxon>
        <taxon>Sordariomycetes</taxon>
        <taxon>Sordariomycetidae</taxon>
        <taxon>Sordariales</taxon>
        <taxon>Chaetomiaceae</taxon>
        <taxon>Chaetomium</taxon>
    </lineage>
</organism>
<evidence type="ECO:0000313" key="4">
    <source>
        <dbReference type="EMBL" id="EAQ89461.1"/>
    </source>
</evidence>
<feature type="domain" description="DUF4246" evidence="2">
    <location>
        <begin position="113"/>
        <end position="613"/>
    </location>
</feature>
<feature type="domain" description="DUF4246" evidence="3">
    <location>
        <begin position="4"/>
        <end position="73"/>
    </location>
</feature>
<keyword evidence="5" id="KW-1185">Reference proteome</keyword>
<dbReference type="Pfam" id="PF14033">
    <property type="entry name" value="DUF4246"/>
    <property type="match status" value="1"/>
</dbReference>
<dbReference type="InterPro" id="IPR025340">
    <property type="entry name" value="DUF4246"/>
</dbReference>
<dbReference type="GeneID" id="4391283"/>
<dbReference type="Pfam" id="PF21666">
    <property type="entry name" value="DUF4246_N"/>
    <property type="match status" value="1"/>
</dbReference>
<accession>Q2H5I5</accession>
<dbReference type="Proteomes" id="UP000001056">
    <property type="component" value="Unassembled WGS sequence"/>
</dbReference>
<dbReference type="InterPro" id="IPR049192">
    <property type="entry name" value="DUF4246_C"/>
</dbReference>
<dbReference type="OrthoDB" id="415532at2759"/>
<dbReference type="PANTHER" id="PTHR33119">
    <property type="entry name" value="IFI3P"/>
    <property type="match status" value="1"/>
</dbReference>
<dbReference type="InterPro" id="IPR049207">
    <property type="entry name" value="DUF4246_N"/>
</dbReference>
<dbReference type="PANTHER" id="PTHR33119:SF1">
    <property type="entry name" value="FE2OG DIOXYGENASE DOMAIN-CONTAINING PROTEIN"/>
    <property type="match status" value="1"/>
</dbReference>
<evidence type="ECO:0000259" key="2">
    <source>
        <dbReference type="Pfam" id="PF14033"/>
    </source>
</evidence>
<sequence>MPRYPSWGLDLRWMHTDGDRYHPLPIYKRKLGNSLMMPVREVAMLLVMDRLTDKPNWHIKVFDDEIATKWKAEALAWPDEDLWGRISVRGQDDDDDDDDEVPVRMPTPILDKECVEYCIPEPRHKAEHFKRTGITVTLDASLSIAKSDGLVSQELQSALRGSFARLKADQGPNPDWHSNTSKTVQNLVDPSMCPLVYGRSLVLRPEVVGVEDAVDKFAGKGTVIPRPPELSDDIGPSIERIPAMWEGYPRFGELPMSLENRRIYLSTMYHWLPANVAITGDGGVRFTSYINNLHPKKYHDTYSAIEKLIETALRMWDQCLLRGFGTSGRFEDIQPVRRAPRYPTPHCGVPRPCEWDADSVPAMLEREAAENLRGKLPDSTGENKSAGEPSYDHLDNEDPSELEKRWHEIRKPVQVRPKVFSARKVNYAVDDPYKKLRARFRHIGGLQTIVKMISIELTPENPEFSPGKWHVGGQMNERIVATALYYLDSENITDSHLEFRCFTEDPYRTQSTRRLRQAGLDWDYSWMEGIYNTRLGPGRREGTNLQNYGSVLTPQGRLLAFPNTLQHRVSGFRLADPTKPGHRRCITLWLVDPMTRIISTANVPPQQRSWWDESVFGAARRDKEKALAGMPAEVKLLLAERGLVGKEVANALLEDKAGKGTLPVEVLDMVRKELGDWWPIGPKEAEQHYRELIDQRSGLGDKAKEEGIGYNFCGVS</sequence>
<dbReference type="RefSeq" id="XP_001222175.1">
    <property type="nucleotide sequence ID" value="XM_001222174.1"/>
</dbReference>
<evidence type="ECO:0000256" key="1">
    <source>
        <dbReference type="SAM" id="MobiDB-lite"/>
    </source>
</evidence>
<dbReference type="InParanoid" id="Q2H5I5"/>
<dbReference type="OMA" id="VEYCIPE"/>